<proteinExistence type="predicted"/>
<dbReference type="SUPFAM" id="SSF52833">
    <property type="entry name" value="Thioredoxin-like"/>
    <property type="match status" value="1"/>
</dbReference>
<dbReference type="EMBL" id="JADGJH010001693">
    <property type="protein sequence ID" value="KAJ3110796.1"/>
    <property type="molecule type" value="Genomic_DNA"/>
</dbReference>
<evidence type="ECO:0000313" key="1">
    <source>
        <dbReference type="EMBL" id="KAJ3110796.1"/>
    </source>
</evidence>
<comment type="caution">
    <text evidence="1">The sequence shown here is derived from an EMBL/GenBank/DDBJ whole genome shotgun (WGS) entry which is preliminary data.</text>
</comment>
<dbReference type="Gene3D" id="3.40.30.10">
    <property type="entry name" value="Glutaredoxin"/>
    <property type="match status" value="1"/>
</dbReference>
<dbReference type="InterPro" id="IPR036249">
    <property type="entry name" value="Thioredoxin-like_sf"/>
</dbReference>
<evidence type="ECO:0000313" key="2">
    <source>
        <dbReference type="Proteomes" id="UP001211907"/>
    </source>
</evidence>
<protein>
    <recommendedName>
        <fullName evidence="3">Thioredoxin domain-containing protein</fullName>
    </recommendedName>
</protein>
<name>A0AAD5X9S6_9FUNG</name>
<dbReference type="Proteomes" id="UP001211907">
    <property type="component" value="Unassembled WGS sequence"/>
</dbReference>
<organism evidence="1 2">
    <name type="scientific">Physocladia obscura</name>
    <dbReference type="NCBI Taxonomy" id="109957"/>
    <lineage>
        <taxon>Eukaryota</taxon>
        <taxon>Fungi</taxon>
        <taxon>Fungi incertae sedis</taxon>
        <taxon>Chytridiomycota</taxon>
        <taxon>Chytridiomycota incertae sedis</taxon>
        <taxon>Chytridiomycetes</taxon>
        <taxon>Chytridiales</taxon>
        <taxon>Chytriomycetaceae</taxon>
        <taxon>Physocladia</taxon>
    </lineage>
</organism>
<keyword evidence="2" id="KW-1185">Reference proteome</keyword>
<dbReference type="AlphaFoldDB" id="A0AAD5X9S6"/>
<evidence type="ECO:0008006" key="3">
    <source>
        <dbReference type="Google" id="ProtNLM"/>
    </source>
</evidence>
<accession>A0AAD5X9S6</accession>
<gene>
    <name evidence="1" type="ORF">HK100_002907</name>
</gene>
<reference evidence="1" key="1">
    <citation type="submission" date="2020-05" db="EMBL/GenBank/DDBJ databases">
        <title>Phylogenomic resolution of chytrid fungi.</title>
        <authorList>
            <person name="Stajich J.E."/>
            <person name="Amses K."/>
            <person name="Simmons R."/>
            <person name="Seto K."/>
            <person name="Myers J."/>
            <person name="Bonds A."/>
            <person name="Quandt C.A."/>
            <person name="Barry K."/>
            <person name="Liu P."/>
            <person name="Grigoriev I."/>
            <person name="Longcore J.E."/>
            <person name="James T.Y."/>
        </authorList>
    </citation>
    <scope>NUCLEOTIDE SEQUENCE</scope>
    <source>
        <strain evidence="1">JEL0513</strain>
    </source>
</reference>
<sequence length="165" mass="17455">MFRSENLIQWLAIQNVYYEREWDKIPGFGIGKIQCGNFETFCDGFHVDGYPTLNVFKDGAFVVEIAENELAALQMQAEALLAGNYTTPDFTSLSPSVADINSNFDSLAVLNDTIAPSRDAVISGADGSVNSARVQGLKASVVVTGSGGGGGGNVRQKTPSVTAGK</sequence>